<accession>A0ACC0VXJ7</accession>
<proteinExistence type="predicted"/>
<comment type="caution">
    <text evidence="1">The sequence shown here is derived from an EMBL/GenBank/DDBJ whole genome shotgun (WGS) entry which is preliminary data.</text>
</comment>
<evidence type="ECO:0000313" key="1">
    <source>
        <dbReference type="EMBL" id="KAI9911199.1"/>
    </source>
</evidence>
<dbReference type="Proteomes" id="UP001163321">
    <property type="component" value="Chromosome 5"/>
</dbReference>
<sequence>MQQLASVRLPFELFHPRASYFSSFFSQLAFLARLLTAHGDEHTIRQIEALTEFTLIQDLFLVRNGDGDEAEDEEKKDQLRRDLEFIQHCIGVLFQCGTISPGA</sequence>
<organism evidence="1 2">
    <name type="scientific">Peronosclerospora sorghi</name>
    <dbReference type="NCBI Taxonomy" id="230839"/>
    <lineage>
        <taxon>Eukaryota</taxon>
        <taxon>Sar</taxon>
        <taxon>Stramenopiles</taxon>
        <taxon>Oomycota</taxon>
        <taxon>Peronosporomycetes</taxon>
        <taxon>Peronosporales</taxon>
        <taxon>Peronosporaceae</taxon>
        <taxon>Peronosclerospora</taxon>
    </lineage>
</organism>
<evidence type="ECO:0000313" key="2">
    <source>
        <dbReference type="Proteomes" id="UP001163321"/>
    </source>
</evidence>
<keyword evidence="2" id="KW-1185">Reference proteome</keyword>
<protein>
    <submittedName>
        <fullName evidence="1">Uncharacterized protein</fullName>
    </submittedName>
</protein>
<reference evidence="1 2" key="1">
    <citation type="journal article" date="2022" name="bioRxiv">
        <title>The genome of the oomycete Peronosclerospora sorghi, a cosmopolitan pathogen of maize and sorghum, is inflated with dispersed pseudogenes.</title>
        <authorList>
            <person name="Fletcher K."/>
            <person name="Martin F."/>
            <person name="Isakeit T."/>
            <person name="Cavanaugh K."/>
            <person name="Magill C."/>
            <person name="Michelmore R."/>
        </authorList>
    </citation>
    <scope>NUCLEOTIDE SEQUENCE [LARGE SCALE GENOMIC DNA]</scope>
    <source>
        <strain evidence="1">P6</strain>
    </source>
</reference>
<name>A0ACC0VXJ7_9STRA</name>
<gene>
    <name evidence="1" type="ORF">PsorP6_009402</name>
</gene>
<dbReference type="EMBL" id="CM047584">
    <property type="protein sequence ID" value="KAI9911199.1"/>
    <property type="molecule type" value="Genomic_DNA"/>
</dbReference>